<sequence length="829" mass="94696">MDNDHAVGDTTTTETVVQEEVRVEESLMAVEVEEIPVMDDDNGCMDQEAGELDDMRQHFFDSMTLELEPDVELSAEVTRKGVLAKIFRKRNVARGRVKEILSNIWNVKGKWRMKTLSPGLWEFFFDNEDDKKEILKKRPWLVNGVLLNIRDWPEDGCWDRTDMNKARYWVEAHGLPTPYLTWENTDVIVRKVGEYVDFDRAPRNVIARRGFLKFQNNGICLPPVGKAVPLYGAWIKVGVPIKSYFDPSILRMKPIAYYHDAGGQEAVQGNVGLRLSPKKMAVLNAKKACVENQRKTPLSSKRGLQGQRSLSNIKRHPMNYIDNRLRDAGIIASLMADIGPSRDQKVDRPHEEVCKSRVPHQHPEPTFVTWPTDKSLDEVVDQLVGPAHKEHELVQVIVSHESGDFSTTGPVFTGAKIRKKSLNIIPVISEKEEAENLGDKAPTPVTFLPPLEGLTINDNKNQEEKGEPQLKGGGPYQAPSVDMRLLSWNCWGVRRTPATQALLAWARRYKPECIFLMETKTNVEGINGLARLLRYQFSSIIPSVGVGGGFFLLWNDGVDLKFIDANDGVFEVEIVEQITSVKWRLFTVYGRPYENKKKDFWDMIEVRIGRCSEPRMVIGDLNLIANPWEKCGGRRVSSSDTDILSNFMQNTGGIDSGFHGSKFIWQNNRFLGGLTRERLDRAVVSGDWITAFPSADVFIAPVTVSDHAFILLDSNGRRRKGVKPFRFFEVWVRENSCEVTIKKAWEPRDGRRVNIYGRLSDTRTALQRWKKESFGDCDRMIKEAENRLKWIQSQPFSMALQCEEANLLNWVSELWIRKEGMWRQKSREV</sequence>
<dbReference type="EnsemblPlants" id="evm.model.07.1001">
    <property type="protein sequence ID" value="cds.evm.model.07.1001"/>
    <property type="gene ID" value="evm.TU.07.1001"/>
</dbReference>
<evidence type="ECO:0000313" key="4">
    <source>
        <dbReference type="EnsemblPlants" id="cds.evm.model.07.1001"/>
    </source>
</evidence>
<accession>A0A803Q0W0</accession>
<evidence type="ECO:0000313" key="5">
    <source>
        <dbReference type="Proteomes" id="UP000596661"/>
    </source>
</evidence>
<dbReference type="InterPro" id="IPR025558">
    <property type="entry name" value="DUF4283"/>
</dbReference>
<dbReference type="InterPro" id="IPR005135">
    <property type="entry name" value="Endo/exonuclease/phosphatase"/>
</dbReference>
<evidence type="ECO:0008006" key="6">
    <source>
        <dbReference type="Google" id="ProtNLM"/>
    </source>
</evidence>
<protein>
    <recommendedName>
        <fullName evidence="6">DUF4283 domain-containing protein</fullName>
    </recommendedName>
</protein>
<dbReference type="Pfam" id="PF03372">
    <property type="entry name" value="Exo_endo_phos"/>
    <property type="match status" value="1"/>
</dbReference>
<organism evidence="4 5">
    <name type="scientific">Cannabis sativa</name>
    <name type="common">Hemp</name>
    <name type="synonym">Marijuana</name>
    <dbReference type="NCBI Taxonomy" id="3483"/>
    <lineage>
        <taxon>Eukaryota</taxon>
        <taxon>Viridiplantae</taxon>
        <taxon>Streptophyta</taxon>
        <taxon>Embryophyta</taxon>
        <taxon>Tracheophyta</taxon>
        <taxon>Spermatophyta</taxon>
        <taxon>Magnoliopsida</taxon>
        <taxon>eudicotyledons</taxon>
        <taxon>Gunneridae</taxon>
        <taxon>Pentapetalae</taxon>
        <taxon>rosids</taxon>
        <taxon>fabids</taxon>
        <taxon>Rosales</taxon>
        <taxon>Cannabaceae</taxon>
        <taxon>Cannabis</taxon>
    </lineage>
</organism>
<dbReference type="AlphaFoldDB" id="A0A803Q0W0"/>
<evidence type="ECO:0000259" key="3">
    <source>
        <dbReference type="Pfam" id="PF14111"/>
    </source>
</evidence>
<evidence type="ECO:0000256" key="1">
    <source>
        <dbReference type="SAM" id="MobiDB-lite"/>
    </source>
</evidence>
<feature type="domain" description="Endonuclease/exonuclease/phosphatase" evidence="2">
    <location>
        <begin position="486"/>
        <end position="707"/>
    </location>
</feature>
<dbReference type="PANTHER" id="PTHR33710:SF77">
    <property type="entry name" value="DNASE I-LIKE SUPERFAMILY PROTEIN"/>
    <property type="match status" value="1"/>
</dbReference>
<dbReference type="Gramene" id="evm.model.07.1001">
    <property type="protein sequence ID" value="cds.evm.model.07.1001"/>
    <property type="gene ID" value="evm.TU.07.1001"/>
</dbReference>
<dbReference type="EMBL" id="UZAU01000654">
    <property type="status" value="NOT_ANNOTATED_CDS"/>
    <property type="molecule type" value="Genomic_DNA"/>
</dbReference>
<dbReference type="PANTHER" id="PTHR33710">
    <property type="entry name" value="BNAC02G09200D PROTEIN"/>
    <property type="match status" value="1"/>
</dbReference>
<dbReference type="Proteomes" id="UP000596661">
    <property type="component" value="Chromosome 7"/>
</dbReference>
<dbReference type="SUPFAM" id="SSF56219">
    <property type="entry name" value="DNase I-like"/>
    <property type="match status" value="1"/>
</dbReference>
<proteinExistence type="predicted"/>
<reference evidence="4" key="1">
    <citation type="submission" date="2018-11" db="EMBL/GenBank/DDBJ databases">
        <authorList>
            <person name="Grassa J C."/>
        </authorList>
    </citation>
    <scope>NUCLEOTIDE SEQUENCE [LARGE SCALE GENOMIC DNA]</scope>
</reference>
<feature type="domain" description="DUF4283" evidence="3">
    <location>
        <begin position="87"/>
        <end position="155"/>
    </location>
</feature>
<dbReference type="GO" id="GO:0003824">
    <property type="term" value="F:catalytic activity"/>
    <property type="evidence" value="ECO:0007669"/>
    <property type="project" value="InterPro"/>
</dbReference>
<evidence type="ECO:0000259" key="2">
    <source>
        <dbReference type="Pfam" id="PF03372"/>
    </source>
</evidence>
<reference evidence="4" key="2">
    <citation type="submission" date="2021-03" db="UniProtKB">
        <authorList>
            <consortium name="EnsemblPlants"/>
        </authorList>
    </citation>
    <scope>IDENTIFICATION</scope>
</reference>
<dbReference type="Pfam" id="PF14111">
    <property type="entry name" value="DUF4283"/>
    <property type="match status" value="1"/>
</dbReference>
<keyword evidence="5" id="KW-1185">Reference proteome</keyword>
<feature type="region of interest" description="Disordered" evidence="1">
    <location>
        <begin position="455"/>
        <end position="475"/>
    </location>
</feature>
<dbReference type="InterPro" id="IPR036691">
    <property type="entry name" value="Endo/exonu/phosph_ase_sf"/>
</dbReference>
<name>A0A803Q0W0_CANSA</name>
<dbReference type="Gene3D" id="3.60.10.10">
    <property type="entry name" value="Endonuclease/exonuclease/phosphatase"/>
    <property type="match status" value="1"/>
</dbReference>